<evidence type="ECO:0000256" key="1">
    <source>
        <dbReference type="SAM" id="Phobius"/>
    </source>
</evidence>
<feature type="transmembrane region" description="Helical" evidence="1">
    <location>
        <begin position="77"/>
        <end position="99"/>
    </location>
</feature>
<name>A0AB73HA08_LISIO</name>
<keyword evidence="1" id="KW-0472">Membrane</keyword>
<protein>
    <submittedName>
        <fullName evidence="2">Uncharacterized protein</fullName>
    </submittedName>
</protein>
<reference evidence="2 3" key="1">
    <citation type="submission" date="2020-03" db="EMBL/GenBank/DDBJ databases">
        <title>Soil Listeria distribution.</title>
        <authorList>
            <person name="Liao J."/>
            <person name="Wiedmann M."/>
        </authorList>
    </citation>
    <scope>NUCLEOTIDE SEQUENCE [LARGE SCALE GENOMIC DNA]</scope>
    <source>
        <strain evidence="2 3">FSL L7-0297</strain>
    </source>
</reference>
<evidence type="ECO:0000313" key="2">
    <source>
        <dbReference type="EMBL" id="MBC2143023.1"/>
    </source>
</evidence>
<comment type="caution">
    <text evidence="2">The sequence shown here is derived from an EMBL/GenBank/DDBJ whole genome shotgun (WGS) entry which is preliminary data.</text>
</comment>
<organism evidence="2 3">
    <name type="scientific">Listeria innocua</name>
    <dbReference type="NCBI Taxonomy" id="1642"/>
    <lineage>
        <taxon>Bacteria</taxon>
        <taxon>Bacillati</taxon>
        <taxon>Bacillota</taxon>
        <taxon>Bacilli</taxon>
        <taxon>Bacillales</taxon>
        <taxon>Listeriaceae</taxon>
        <taxon>Listeria</taxon>
    </lineage>
</organism>
<sequence>MHITDFISLNLSLLISFYTLILIINTTQTVLNKASKVILHATLKSKIQWVCVEGKIILESVGFMIFAYVNAPSFMRVFFTICSLFILCGPSLLAVRYLINKKRFKNRDPVEEEKMIEAIYEKDENGKFPWEVELEYGEEKLI</sequence>
<keyword evidence="1" id="KW-1133">Transmembrane helix</keyword>
<evidence type="ECO:0000313" key="3">
    <source>
        <dbReference type="Proteomes" id="UP000552309"/>
    </source>
</evidence>
<feature type="transmembrane region" description="Helical" evidence="1">
    <location>
        <begin position="6"/>
        <end position="26"/>
    </location>
</feature>
<dbReference type="EMBL" id="JAARXV010000006">
    <property type="protein sequence ID" value="MBC2143023.1"/>
    <property type="molecule type" value="Genomic_DNA"/>
</dbReference>
<dbReference type="Proteomes" id="UP000552309">
    <property type="component" value="Unassembled WGS sequence"/>
</dbReference>
<keyword evidence="1" id="KW-0812">Transmembrane</keyword>
<gene>
    <name evidence="2" type="ORF">HCA89_11935</name>
</gene>
<proteinExistence type="predicted"/>
<dbReference type="AlphaFoldDB" id="A0AB73HA08"/>
<accession>A0AB73HA08</accession>